<reference evidence="1 2" key="1">
    <citation type="submission" date="2017-11" db="EMBL/GenBank/DDBJ databases">
        <authorList>
            <person name="Lechat P."/>
        </authorList>
    </citation>
    <scope>NUCLEOTIDE SEQUENCE [LARGE SCALE GENOMIC DNA]</scope>
    <source>
        <strain evidence="1">L495</strain>
    </source>
</reference>
<dbReference type="AlphaFoldDB" id="A0AAQ1NUT7"/>
<dbReference type="EMBL" id="OEJX01000007">
    <property type="protein sequence ID" value="SOR60160.1"/>
    <property type="molecule type" value="Genomic_DNA"/>
</dbReference>
<protein>
    <submittedName>
        <fullName evidence="1">Uncharacterized protein</fullName>
    </submittedName>
</protein>
<name>A0AAQ1NUT7_LEPIR</name>
<evidence type="ECO:0000313" key="1">
    <source>
        <dbReference type="EMBL" id="SOR60160.1"/>
    </source>
</evidence>
<sequence length="46" mass="5300">MRGSFAERSFKLRISFLWALEITQGLALNTDPLSFPGRLNSVKHFF</sequence>
<dbReference type="Proteomes" id="UP000234460">
    <property type="component" value="Chromosome LMANV2"/>
</dbReference>
<proteinExistence type="predicted"/>
<organism evidence="1 2">
    <name type="scientific">Leptospira interrogans serovar Manilae</name>
    <dbReference type="NCBI Taxonomy" id="214675"/>
    <lineage>
        <taxon>Bacteria</taxon>
        <taxon>Pseudomonadati</taxon>
        <taxon>Spirochaetota</taxon>
        <taxon>Spirochaetia</taxon>
        <taxon>Leptospirales</taxon>
        <taxon>Leptospiraceae</taxon>
        <taxon>Leptospira</taxon>
    </lineage>
</organism>
<accession>A0AAQ1NUT7</accession>
<gene>
    <name evidence="1" type="ORF">LMANV2_150012</name>
</gene>
<comment type="caution">
    <text evidence="1">The sequence shown here is derived from an EMBL/GenBank/DDBJ whole genome shotgun (WGS) entry which is preliminary data.</text>
</comment>
<evidence type="ECO:0000313" key="2">
    <source>
        <dbReference type="Proteomes" id="UP000234460"/>
    </source>
</evidence>